<evidence type="ECO:0000313" key="3">
    <source>
        <dbReference type="WBParaSite" id="HPLM_0001979501-mRNA-1"/>
    </source>
</evidence>
<evidence type="ECO:0000313" key="2">
    <source>
        <dbReference type="Proteomes" id="UP000268014"/>
    </source>
</evidence>
<dbReference type="AlphaFoldDB" id="A0A0N4X603"/>
<sequence>MKRRLCDYIYPIGILALGFLFGQKLGHLTGLEYRRPLKNYTIEGEHNEQ</sequence>
<gene>
    <name evidence="1" type="ORF">HPLM_LOCUS19787</name>
</gene>
<reference evidence="1 2" key="2">
    <citation type="submission" date="2018-11" db="EMBL/GenBank/DDBJ databases">
        <authorList>
            <consortium name="Pathogen Informatics"/>
        </authorList>
    </citation>
    <scope>NUCLEOTIDE SEQUENCE [LARGE SCALE GENOMIC DNA]</scope>
    <source>
        <strain evidence="1 2">MHpl1</strain>
    </source>
</reference>
<organism evidence="3">
    <name type="scientific">Haemonchus placei</name>
    <name type="common">Barber's pole worm</name>
    <dbReference type="NCBI Taxonomy" id="6290"/>
    <lineage>
        <taxon>Eukaryota</taxon>
        <taxon>Metazoa</taxon>
        <taxon>Ecdysozoa</taxon>
        <taxon>Nematoda</taxon>
        <taxon>Chromadorea</taxon>
        <taxon>Rhabditida</taxon>
        <taxon>Rhabditina</taxon>
        <taxon>Rhabditomorpha</taxon>
        <taxon>Strongyloidea</taxon>
        <taxon>Trichostrongylidae</taxon>
        <taxon>Haemonchus</taxon>
    </lineage>
</organism>
<reference evidence="3" key="1">
    <citation type="submission" date="2017-02" db="UniProtKB">
        <authorList>
            <consortium name="WormBaseParasite"/>
        </authorList>
    </citation>
    <scope>IDENTIFICATION</scope>
</reference>
<keyword evidence="2" id="KW-1185">Reference proteome</keyword>
<evidence type="ECO:0000313" key="1">
    <source>
        <dbReference type="EMBL" id="VDO79325.1"/>
    </source>
</evidence>
<proteinExistence type="predicted"/>
<dbReference type="WBParaSite" id="HPLM_0001979501-mRNA-1">
    <property type="protein sequence ID" value="HPLM_0001979501-mRNA-1"/>
    <property type="gene ID" value="HPLM_0001979501"/>
</dbReference>
<protein>
    <submittedName>
        <fullName evidence="3">YtxH domain-containing protein</fullName>
    </submittedName>
</protein>
<dbReference type="Proteomes" id="UP000268014">
    <property type="component" value="Unassembled WGS sequence"/>
</dbReference>
<dbReference type="EMBL" id="UZAF01021581">
    <property type="protein sequence ID" value="VDO79325.1"/>
    <property type="molecule type" value="Genomic_DNA"/>
</dbReference>
<name>A0A0N4X603_HAEPC</name>
<accession>A0A0N4X603</accession>